<dbReference type="Gene3D" id="3.90.1200.10">
    <property type="match status" value="1"/>
</dbReference>
<evidence type="ECO:0000313" key="2">
    <source>
        <dbReference type="EMBL" id="KAJ8995996.1"/>
    </source>
</evidence>
<proteinExistence type="predicted"/>
<dbReference type="Proteomes" id="UP001161757">
    <property type="component" value="Unassembled WGS sequence"/>
</dbReference>
<dbReference type="SUPFAM" id="SSF56112">
    <property type="entry name" value="Protein kinase-like (PK-like)"/>
    <property type="match status" value="1"/>
</dbReference>
<name>A0AAN6F4Q6_EXODE</name>
<dbReference type="InterPro" id="IPR011009">
    <property type="entry name" value="Kinase-like_dom_sf"/>
</dbReference>
<protein>
    <recommendedName>
        <fullName evidence="1">Aminoglycoside phosphotransferase domain-containing protein</fullName>
    </recommendedName>
</protein>
<dbReference type="InterPro" id="IPR002575">
    <property type="entry name" value="Aminoglycoside_PTrfase"/>
</dbReference>
<accession>A0AAN6F4Q6</accession>
<dbReference type="PANTHER" id="PTHR21310">
    <property type="entry name" value="AMINOGLYCOSIDE PHOSPHOTRANSFERASE-RELATED-RELATED"/>
    <property type="match status" value="1"/>
</dbReference>
<reference evidence="2" key="1">
    <citation type="submission" date="2023-01" db="EMBL/GenBank/DDBJ databases">
        <title>Exophiala dermititidis isolated from Cystic Fibrosis Patient.</title>
        <authorList>
            <person name="Kurbessoian T."/>
            <person name="Crocker A."/>
            <person name="Murante D."/>
            <person name="Hogan D.A."/>
            <person name="Stajich J.E."/>
        </authorList>
    </citation>
    <scope>NUCLEOTIDE SEQUENCE</scope>
    <source>
        <strain evidence="2">Ex8</strain>
    </source>
</reference>
<evidence type="ECO:0000259" key="1">
    <source>
        <dbReference type="Pfam" id="PF01636"/>
    </source>
</evidence>
<dbReference type="Pfam" id="PF01636">
    <property type="entry name" value="APH"/>
    <property type="match status" value="1"/>
</dbReference>
<comment type="caution">
    <text evidence="2">The sequence shown here is derived from an EMBL/GenBank/DDBJ whole genome shotgun (WGS) entry which is preliminary data.</text>
</comment>
<organism evidence="2 3">
    <name type="scientific">Exophiala dermatitidis</name>
    <name type="common">Black yeast-like fungus</name>
    <name type="synonym">Wangiella dermatitidis</name>
    <dbReference type="NCBI Taxonomy" id="5970"/>
    <lineage>
        <taxon>Eukaryota</taxon>
        <taxon>Fungi</taxon>
        <taxon>Dikarya</taxon>
        <taxon>Ascomycota</taxon>
        <taxon>Pezizomycotina</taxon>
        <taxon>Eurotiomycetes</taxon>
        <taxon>Chaetothyriomycetidae</taxon>
        <taxon>Chaetothyriales</taxon>
        <taxon>Herpotrichiellaceae</taxon>
        <taxon>Exophiala</taxon>
    </lineage>
</organism>
<feature type="domain" description="Aminoglycoside phosphotransferase" evidence="1">
    <location>
        <begin position="72"/>
        <end position="265"/>
    </location>
</feature>
<dbReference type="AlphaFoldDB" id="A0AAN6F4Q6"/>
<gene>
    <name evidence="2" type="ORF">HRR80_000743</name>
</gene>
<dbReference type="InterPro" id="IPR051678">
    <property type="entry name" value="AGP_Transferase"/>
</dbReference>
<dbReference type="EMBL" id="JAJGCB010000001">
    <property type="protein sequence ID" value="KAJ8995996.1"/>
    <property type="molecule type" value="Genomic_DNA"/>
</dbReference>
<evidence type="ECO:0000313" key="3">
    <source>
        <dbReference type="Proteomes" id="UP001161757"/>
    </source>
</evidence>
<dbReference type="PANTHER" id="PTHR21310:SF55">
    <property type="entry name" value="AMINOGLYCOSIDE PHOSPHOTRANSFERASE DOMAIN-CONTAINING PROTEIN"/>
    <property type="match status" value="1"/>
</dbReference>
<sequence length="294" mass="34029">MAMCKRHVLVADIPNVHHADIEHSGSQSTFFRRWFALIALKTTARFYRHHGPCCPISRHLIVKTSPFVDLTEAATMNFIKCHTSIPVPRVYCSFIHDNQVYIVMERIRGNTLAEAFGSLSEADLTSICTQLRQMLLEMRKLCPPGPGVQSCTGGSLRDSRNPRSNPRFGPFKSIQGFHLWLREGLEAEQPPCRQNLQEWREVQDMIAMQDEPYPPPVFTHGDLNPFNILVRGAQVVGIVDWEFSGWYPHYWEYTSAWCGNRTREAWQKAIPKFLEPDTDHLKMEITRQKWWGEF</sequence>
<dbReference type="CDD" id="cd05120">
    <property type="entry name" value="APH_ChoK_like"/>
    <property type="match status" value="1"/>
</dbReference>